<proteinExistence type="predicted"/>
<dbReference type="GeneID" id="93763762"/>
<evidence type="ECO:0000313" key="2">
    <source>
        <dbReference type="Proteomes" id="UP001432071"/>
    </source>
</evidence>
<reference evidence="1" key="1">
    <citation type="submission" date="2022-10" db="EMBL/GenBank/DDBJ databases">
        <title>The complete genomes of actinobacterial strains from the NBC collection.</title>
        <authorList>
            <person name="Joergensen T.S."/>
            <person name="Alvarez Arevalo M."/>
            <person name="Sterndorff E.B."/>
            <person name="Faurdal D."/>
            <person name="Vuksanovic O."/>
            <person name="Mourched A.-S."/>
            <person name="Charusanti P."/>
            <person name="Shaw S."/>
            <person name="Blin K."/>
            <person name="Weber T."/>
        </authorList>
    </citation>
    <scope>NUCLEOTIDE SEQUENCE</scope>
    <source>
        <strain evidence="1">NBC_00302</strain>
    </source>
</reference>
<gene>
    <name evidence="1" type="ORF">OHT53_22295</name>
</gene>
<dbReference type="RefSeq" id="WP_328737971.1">
    <property type="nucleotide sequence ID" value="NZ_CP108038.1"/>
</dbReference>
<accession>A0ABZ1RC79</accession>
<organism evidence="1 2">
    <name type="scientific">Streptomyces bobili</name>
    <dbReference type="NCBI Taxonomy" id="67280"/>
    <lineage>
        <taxon>Bacteria</taxon>
        <taxon>Bacillati</taxon>
        <taxon>Actinomycetota</taxon>
        <taxon>Actinomycetes</taxon>
        <taxon>Kitasatosporales</taxon>
        <taxon>Streptomycetaceae</taxon>
        <taxon>Streptomyces</taxon>
    </lineage>
</organism>
<keyword evidence="2" id="KW-1185">Reference proteome</keyword>
<dbReference type="Proteomes" id="UP001432071">
    <property type="component" value="Chromosome"/>
</dbReference>
<evidence type="ECO:0000313" key="1">
    <source>
        <dbReference type="EMBL" id="WUN92386.1"/>
    </source>
</evidence>
<name>A0ABZ1RC79_9ACTN</name>
<protein>
    <submittedName>
        <fullName evidence="1">DUF4177 domain-containing protein</fullName>
    </submittedName>
</protein>
<sequence length="68" mass="7230">MPLAAHTGGGIAELTKWEYATVPLPLQATKATLDTWGADGWELVQVVPAPPGSNDDNPVAYLKRPNFA</sequence>
<dbReference type="EMBL" id="CP108038">
    <property type="protein sequence ID" value="WUN92386.1"/>
    <property type="molecule type" value="Genomic_DNA"/>
</dbReference>